<keyword evidence="2" id="KW-1185">Reference proteome</keyword>
<dbReference type="AlphaFoldDB" id="A0A915I645"/>
<name>A0A915I645_ROMCU</name>
<sequence>MLHAFYGLMRLFCTHSLSFAESVMMHENFEFACRSVSMNDVLGNARDEIFGTIEICMRKFQSQKDKLKKFREKLCSVYLGAFSTSKTHYFTFLRFMRSFETDEDKIHLLQNQILPILSNNFFGVHEMHHNATGCCCINELIEMLRRILDFLKFLVALKESAEKCLKRIVVLCDPECVKRIMTMIIHTHRATKLGNNVETLDRLGPYFPRRSHALSLMSQQHLRKVHPPHPMFNMCLHPMLVEANKGIDTCYDQYMNDFFSPYHTFVDRLLRVACNLGTNLVSSDQIAECSGLIGVEGSVLHSVYYVKFWLDLWQKHSEIFGETGSGKDVKERIESLKNSKFLREYVETILLNEQSSLSVAYIFSFMKMILNELSLDLVTSQIKKQCLENAGNVLKEQINWPTVDNASIFERMAPMLATRIGALRIILLFSQSAFVVESLKSENFCQLIDEWTQKFKQTLSACEIITTPAAEYDAATINIRPCTSSQAVSSTMRSTHASVNVPCWLNVETKQQILKLAEIMDETVSELKQKIVAFDFENCSDTDAA</sequence>
<dbReference type="Proteomes" id="UP000887565">
    <property type="component" value="Unplaced"/>
</dbReference>
<protein>
    <submittedName>
        <fullName evidence="3">Uncharacterized protein</fullName>
    </submittedName>
</protein>
<evidence type="ECO:0000313" key="2">
    <source>
        <dbReference type="Proteomes" id="UP000887565"/>
    </source>
</evidence>
<accession>A0A915I645</accession>
<feature type="chain" id="PRO_5037724701" evidence="1">
    <location>
        <begin position="21"/>
        <end position="545"/>
    </location>
</feature>
<evidence type="ECO:0000313" key="3">
    <source>
        <dbReference type="WBParaSite" id="nRc.2.0.1.t09236-RA"/>
    </source>
</evidence>
<proteinExistence type="predicted"/>
<feature type="signal peptide" evidence="1">
    <location>
        <begin position="1"/>
        <end position="20"/>
    </location>
</feature>
<organism evidence="2 3">
    <name type="scientific">Romanomermis culicivorax</name>
    <name type="common">Nematode worm</name>
    <dbReference type="NCBI Taxonomy" id="13658"/>
    <lineage>
        <taxon>Eukaryota</taxon>
        <taxon>Metazoa</taxon>
        <taxon>Ecdysozoa</taxon>
        <taxon>Nematoda</taxon>
        <taxon>Enoplea</taxon>
        <taxon>Dorylaimia</taxon>
        <taxon>Mermithida</taxon>
        <taxon>Mermithoidea</taxon>
        <taxon>Mermithidae</taxon>
        <taxon>Romanomermis</taxon>
    </lineage>
</organism>
<dbReference type="WBParaSite" id="nRc.2.0.1.t09236-RA">
    <property type="protein sequence ID" value="nRc.2.0.1.t09236-RA"/>
    <property type="gene ID" value="nRc.2.0.1.g09236"/>
</dbReference>
<keyword evidence="1" id="KW-0732">Signal</keyword>
<reference evidence="3" key="1">
    <citation type="submission" date="2022-11" db="UniProtKB">
        <authorList>
            <consortium name="WormBaseParasite"/>
        </authorList>
    </citation>
    <scope>IDENTIFICATION</scope>
</reference>
<evidence type="ECO:0000256" key="1">
    <source>
        <dbReference type="SAM" id="SignalP"/>
    </source>
</evidence>